<sequence>MTLILLFALAVTGLFAADPMVLKLRTRSAITYQTKVDIYQASRREWRIREKLEYARTLGYTSERRYQKIHTSTSTFMDDLDEGLVKIRKQKVLHMQQLRNRYYQYIRDPIRKLDTESRKINRYLKKNGIDPASPEHSWNREKRQQQT</sequence>
<keyword evidence="3" id="KW-1185">Reference proteome</keyword>
<gene>
    <name evidence="2" type="ORF">O4U47_04545</name>
</gene>
<reference evidence="2" key="1">
    <citation type="submission" date="2023-01" db="EMBL/GenBank/DDBJ databases">
        <title>Draft genome sequence of Nocardiopsis sp. LSu2-4 isolated from halophytes.</title>
        <authorList>
            <person name="Duangmal K."/>
            <person name="Chantavorakit T."/>
        </authorList>
    </citation>
    <scope>NUCLEOTIDE SEQUENCE</scope>
    <source>
        <strain evidence="2">LSu2-4</strain>
    </source>
</reference>
<dbReference type="RefSeq" id="WP_270676249.1">
    <property type="nucleotide sequence ID" value="NZ_JAQFWP010000005.1"/>
</dbReference>
<dbReference type="EMBL" id="JAQFWP010000005">
    <property type="protein sequence ID" value="MDA2803771.1"/>
    <property type="molecule type" value="Genomic_DNA"/>
</dbReference>
<evidence type="ECO:0000313" key="2">
    <source>
        <dbReference type="EMBL" id="MDA2803771.1"/>
    </source>
</evidence>
<name>A0ABT4TGK3_9ACTN</name>
<organism evidence="2 3">
    <name type="scientific">Nocardiopsis suaedae</name>
    <dbReference type="NCBI Taxonomy" id="3018444"/>
    <lineage>
        <taxon>Bacteria</taxon>
        <taxon>Bacillati</taxon>
        <taxon>Actinomycetota</taxon>
        <taxon>Actinomycetes</taxon>
        <taxon>Streptosporangiales</taxon>
        <taxon>Nocardiopsidaceae</taxon>
        <taxon>Nocardiopsis</taxon>
    </lineage>
</organism>
<evidence type="ECO:0000256" key="1">
    <source>
        <dbReference type="SAM" id="MobiDB-lite"/>
    </source>
</evidence>
<evidence type="ECO:0000313" key="3">
    <source>
        <dbReference type="Proteomes" id="UP001165685"/>
    </source>
</evidence>
<feature type="compositionally biased region" description="Basic and acidic residues" evidence="1">
    <location>
        <begin position="137"/>
        <end position="147"/>
    </location>
</feature>
<protein>
    <submittedName>
        <fullName evidence="2">Uncharacterized protein</fullName>
    </submittedName>
</protein>
<comment type="caution">
    <text evidence="2">The sequence shown here is derived from an EMBL/GenBank/DDBJ whole genome shotgun (WGS) entry which is preliminary data.</text>
</comment>
<dbReference type="Proteomes" id="UP001165685">
    <property type="component" value="Unassembled WGS sequence"/>
</dbReference>
<feature type="region of interest" description="Disordered" evidence="1">
    <location>
        <begin position="125"/>
        <end position="147"/>
    </location>
</feature>
<proteinExistence type="predicted"/>
<accession>A0ABT4TGK3</accession>